<feature type="region of interest" description="Disordered" evidence="1">
    <location>
        <begin position="1"/>
        <end position="28"/>
    </location>
</feature>
<accession>A0AB34KB87</accession>
<dbReference type="Proteomes" id="UP001515480">
    <property type="component" value="Unassembled WGS sequence"/>
</dbReference>
<dbReference type="EMBL" id="JBGBPQ010000001">
    <property type="protein sequence ID" value="KAL1529915.1"/>
    <property type="molecule type" value="Genomic_DNA"/>
</dbReference>
<sequence length="360" mass="38760">MRAACATGGGGGHATAEEDATGGGREARPARLPLGELADDAPLLERLSLEAEHFLALGGEISSLLSLATLGSALPGRLTDGGAKPFACAVRIVVRGQSVEEAVEQGKAIVDEVRASLERGPVPTSARALRPGVRHYVLWENVGVQSIRVQPNKSNTIVWLNKAWTSKGELDPGSEWPPMREVIRKALPHAASWIRVLELAREDTGIDIKDDCRLEDCSARCHQDGNNCVAKGKEPLVRLALNVSNPSSGRTLDYLDMKSDKRIVDGEERESMLLHSVSQHLMWHGAAQTVFAYIEGIAQVCHGSSAGTGPCLKRIITVFALQAHHPLARLTPVQRLLRIGIEVHAIDEIHQLHAGNGYTG</sequence>
<dbReference type="AlphaFoldDB" id="A0AB34KB87"/>
<evidence type="ECO:0000256" key="1">
    <source>
        <dbReference type="SAM" id="MobiDB-lite"/>
    </source>
</evidence>
<protein>
    <submittedName>
        <fullName evidence="2">Uncharacterized protein</fullName>
    </submittedName>
</protein>
<gene>
    <name evidence="2" type="ORF">AB1Y20_000843</name>
</gene>
<comment type="caution">
    <text evidence="2">The sequence shown here is derived from an EMBL/GenBank/DDBJ whole genome shotgun (WGS) entry which is preliminary data.</text>
</comment>
<proteinExistence type="predicted"/>
<reference evidence="2 3" key="1">
    <citation type="journal article" date="2024" name="Science">
        <title>Giant polyketide synthase enzymes in the biosynthesis of giant marine polyether toxins.</title>
        <authorList>
            <person name="Fallon T.R."/>
            <person name="Shende V.V."/>
            <person name="Wierzbicki I.H."/>
            <person name="Pendleton A.L."/>
            <person name="Watervoot N.F."/>
            <person name="Auber R.P."/>
            <person name="Gonzalez D.J."/>
            <person name="Wisecaver J.H."/>
            <person name="Moore B.S."/>
        </authorList>
    </citation>
    <scope>NUCLEOTIDE SEQUENCE [LARGE SCALE GENOMIC DNA]</scope>
    <source>
        <strain evidence="2 3">12B1</strain>
    </source>
</reference>
<keyword evidence="3" id="KW-1185">Reference proteome</keyword>
<evidence type="ECO:0000313" key="2">
    <source>
        <dbReference type="EMBL" id="KAL1529915.1"/>
    </source>
</evidence>
<name>A0AB34KB87_PRYPA</name>
<organism evidence="2 3">
    <name type="scientific">Prymnesium parvum</name>
    <name type="common">Toxic golden alga</name>
    <dbReference type="NCBI Taxonomy" id="97485"/>
    <lineage>
        <taxon>Eukaryota</taxon>
        <taxon>Haptista</taxon>
        <taxon>Haptophyta</taxon>
        <taxon>Prymnesiophyceae</taxon>
        <taxon>Prymnesiales</taxon>
        <taxon>Prymnesiaceae</taxon>
        <taxon>Prymnesium</taxon>
    </lineage>
</organism>
<evidence type="ECO:0000313" key="3">
    <source>
        <dbReference type="Proteomes" id="UP001515480"/>
    </source>
</evidence>